<protein>
    <submittedName>
        <fullName evidence="2">Uncharacterized protein</fullName>
    </submittedName>
</protein>
<evidence type="ECO:0000313" key="2">
    <source>
        <dbReference type="EMBL" id="POM25749.1"/>
    </source>
</evidence>
<keyword evidence="1" id="KW-0812">Transmembrane</keyword>
<name>A0A2P4UL84_9ACTN</name>
<dbReference type="Proteomes" id="UP000242367">
    <property type="component" value="Unassembled WGS sequence"/>
</dbReference>
<gene>
    <name evidence="2" type="ORF">BTM25_01320</name>
</gene>
<evidence type="ECO:0000256" key="1">
    <source>
        <dbReference type="SAM" id="Phobius"/>
    </source>
</evidence>
<proteinExistence type="predicted"/>
<organism evidence="2 3">
    <name type="scientific">Actinomadura rubteroloni</name>
    <dbReference type="NCBI Taxonomy" id="1926885"/>
    <lineage>
        <taxon>Bacteria</taxon>
        <taxon>Bacillati</taxon>
        <taxon>Actinomycetota</taxon>
        <taxon>Actinomycetes</taxon>
        <taxon>Streptosporangiales</taxon>
        <taxon>Thermomonosporaceae</taxon>
        <taxon>Actinomadura</taxon>
    </lineage>
</organism>
<keyword evidence="1" id="KW-0472">Membrane</keyword>
<accession>A0A2P4UL84</accession>
<keyword evidence="1" id="KW-1133">Transmembrane helix</keyword>
<keyword evidence="3" id="KW-1185">Reference proteome</keyword>
<dbReference type="RefSeq" id="WP_103560814.1">
    <property type="nucleotide sequence ID" value="NZ_MTBP01000001.1"/>
</dbReference>
<dbReference type="EMBL" id="MTBP01000001">
    <property type="protein sequence ID" value="POM25749.1"/>
    <property type="molecule type" value="Genomic_DNA"/>
</dbReference>
<sequence>MVDLIASTTHAIAHLHVLAEVPDPGQGEPPPGAQQLEKLLQWVAWVVFGLCVAGILIVAGRMAISHRRGEGGEHATGLAWVASACIIAGSASVIVGTLVSGK</sequence>
<dbReference type="AlphaFoldDB" id="A0A2P4UL84"/>
<evidence type="ECO:0000313" key="3">
    <source>
        <dbReference type="Proteomes" id="UP000242367"/>
    </source>
</evidence>
<reference evidence="2 3" key="1">
    <citation type="journal article" date="2017" name="Chemistry">
        <title>Isolation, Biosynthesis and Chemical Modifications of Rubterolones A-F: Rare Tropolone Alkaloids from Actinomadura sp. 5-2.</title>
        <authorList>
            <person name="Guo H."/>
            <person name="Benndorf R."/>
            <person name="Leichnitz D."/>
            <person name="Klassen J.L."/>
            <person name="Vollmers J."/>
            <person name="Gorls H."/>
            <person name="Steinacker M."/>
            <person name="Weigel C."/>
            <person name="Dahse H.M."/>
            <person name="Kaster A.K."/>
            <person name="de Beer Z.W."/>
            <person name="Poulsen M."/>
            <person name="Beemelmanns C."/>
        </authorList>
    </citation>
    <scope>NUCLEOTIDE SEQUENCE [LARGE SCALE GENOMIC DNA]</scope>
    <source>
        <strain evidence="2 3">5-2</strain>
    </source>
</reference>
<comment type="caution">
    <text evidence="2">The sequence shown here is derived from an EMBL/GenBank/DDBJ whole genome shotgun (WGS) entry which is preliminary data.</text>
</comment>
<feature type="transmembrane region" description="Helical" evidence="1">
    <location>
        <begin position="43"/>
        <end position="64"/>
    </location>
</feature>
<feature type="transmembrane region" description="Helical" evidence="1">
    <location>
        <begin position="76"/>
        <end position="99"/>
    </location>
</feature>